<accession>A0A2S7RXJ7</accession>
<evidence type="ECO:0000313" key="1">
    <source>
        <dbReference type="EMBL" id="PQF24793.1"/>
    </source>
</evidence>
<dbReference type="Proteomes" id="UP000237934">
    <property type="component" value="Unassembled WGS sequence"/>
</dbReference>
<organism evidence="1 2">
    <name type="scientific">Enterococcus mundtii</name>
    <dbReference type="NCBI Taxonomy" id="53346"/>
    <lineage>
        <taxon>Bacteria</taxon>
        <taxon>Bacillati</taxon>
        <taxon>Bacillota</taxon>
        <taxon>Bacilli</taxon>
        <taxon>Lactobacillales</taxon>
        <taxon>Enterococcaceae</taxon>
        <taxon>Enterococcus</taxon>
    </lineage>
</organism>
<protein>
    <submittedName>
        <fullName evidence="1">Uncharacterized protein</fullName>
    </submittedName>
</protein>
<proteinExistence type="predicted"/>
<evidence type="ECO:0000313" key="2">
    <source>
        <dbReference type="Proteomes" id="UP000237934"/>
    </source>
</evidence>
<comment type="caution">
    <text evidence="1">The sequence shown here is derived from an EMBL/GenBank/DDBJ whole genome shotgun (WGS) entry which is preliminary data.</text>
</comment>
<name>A0A2S7RXJ7_ENTMU</name>
<dbReference type="AlphaFoldDB" id="A0A2S7RXJ7"/>
<gene>
    <name evidence="1" type="ORF">CUS89_03120</name>
</gene>
<sequence length="73" mass="8301">MEGGEIMAYKESIVKKIIEIVEIAPKGTSTHYLEGFNQKDVIDTVNSLHLKYPDNILETESYYSELVPIVINK</sequence>
<reference evidence="1 2" key="1">
    <citation type="journal article" date="2018" name="Pathog. Dis.">
        <title>Whole-genome sequencing based characterization of antimicrobial resistance in Enterococcus.</title>
        <authorList>
            <person name="Tyson G."/>
        </authorList>
    </citation>
    <scope>NUCLEOTIDE SEQUENCE [LARGE SCALE GENOMIC DNA]</scope>
    <source>
        <strain evidence="1 2">CVM N55263</strain>
    </source>
</reference>
<dbReference type="EMBL" id="PUAP01000010">
    <property type="protein sequence ID" value="PQF24793.1"/>
    <property type="molecule type" value="Genomic_DNA"/>
</dbReference>